<comment type="caution">
    <text evidence="2">The sequence shown here is derived from an EMBL/GenBank/DDBJ whole genome shotgun (WGS) entry which is preliminary data.</text>
</comment>
<feature type="transmembrane region" description="Helical" evidence="1">
    <location>
        <begin position="109"/>
        <end position="126"/>
    </location>
</feature>
<gene>
    <name evidence="2" type="ORF">OBE_15406</name>
</gene>
<feature type="transmembrane region" description="Helical" evidence="1">
    <location>
        <begin position="133"/>
        <end position="150"/>
    </location>
</feature>
<evidence type="ECO:0000256" key="1">
    <source>
        <dbReference type="SAM" id="Phobius"/>
    </source>
</evidence>
<feature type="transmembrane region" description="Helical" evidence="1">
    <location>
        <begin position="24"/>
        <end position="45"/>
    </location>
</feature>
<dbReference type="EMBL" id="AJWZ01010590">
    <property type="protein sequence ID" value="EKC48012.1"/>
    <property type="molecule type" value="Genomic_DNA"/>
</dbReference>
<reference evidence="2" key="1">
    <citation type="journal article" date="2013" name="Environ. Microbiol.">
        <title>Microbiota from the distal guts of lean and obese adolescents exhibit partial functional redundancy besides clear differences in community structure.</title>
        <authorList>
            <person name="Ferrer M."/>
            <person name="Ruiz A."/>
            <person name="Lanza F."/>
            <person name="Haange S.B."/>
            <person name="Oberbach A."/>
            <person name="Till H."/>
            <person name="Bargiela R."/>
            <person name="Campoy C."/>
            <person name="Segura M.T."/>
            <person name="Richter M."/>
            <person name="von Bergen M."/>
            <person name="Seifert J."/>
            <person name="Suarez A."/>
        </authorList>
    </citation>
    <scope>NUCLEOTIDE SEQUENCE</scope>
</reference>
<organism evidence="2">
    <name type="scientific">human gut metagenome</name>
    <dbReference type="NCBI Taxonomy" id="408170"/>
    <lineage>
        <taxon>unclassified sequences</taxon>
        <taxon>metagenomes</taxon>
        <taxon>organismal metagenomes</taxon>
    </lineage>
</organism>
<proteinExistence type="predicted"/>
<feature type="non-terminal residue" evidence="2">
    <location>
        <position position="236"/>
    </location>
</feature>
<keyword evidence="1" id="KW-0812">Transmembrane</keyword>
<keyword evidence="1" id="KW-0472">Membrane</keyword>
<sequence length="236" mass="26714">MASVIVYEGDKWLTAQNQIKQEKICIYTLLATSVTAFLLGSIYVLNNPYYPVGDQISATAFAAYCRDGNFIMLCSGGYVGMYQQQKGLGILYEMLFALFGNFNYTPAKILHVIWWVLAILAGYGFLKLNTDRAIFRIVYCIMMLGCIPFLLYLPYIYGDVLSISFGMVMFWAVSAYEHYEKKRYIALAACVAGIAVLARKNTWIILIGVGIYAKMQLKPEEISKIIRAQIKHYENA</sequence>
<keyword evidence="1" id="KW-1133">Transmembrane helix</keyword>
<feature type="transmembrane region" description="Helical" evidence="1">
    <location>
        <begin position="185"/>
        <end position="213"/>
    </location>
</feature>
<feature type="transmembrane region" description="Helical" evidence="1">
    <location>
        <begin position="156"/>
        <end position="173"/>
    </location>
</feature>
<name>K1RHE4_9ZZZZ</name>
<evidence type="ECO:0000313" key="2">
    <source>
        <dbReference type="EMBL" id="EKC48012.1"/>
    </source>
</evidence>
<evidence type="ECO:0008006" key="3">
    <source>
        <dbReference type="Google" id="ProtNLM"/>
    </source>
</evidence>
<dbReference type="AlphaFoldDB" id="K1RHE4"/>
<accession>K1RHE4</accession>
<protein>
    <recommendedName>
        <fullName evidence="3">Glycosyltransferase RgtA/B/C/D-like domain-containing protein</fullName>
    </recommendedName>
</protein>